<protein>
    <submittedName>
        <fullName evidence="1">Uncharacterized protein</fullName>
    </submittedName>
</protein>
<name>A0ACB8ATC6_9AGAM</name>
<dbReference type="EMBL" id="MU267591">
    <property type="protein sequence ID" value="KAH7916404.1"/>
    <property type="molecule type" value="Genomic_DNA"/>
</dbReference>
<evidence type="ECO:0000313" key="1">
    <source>
        <dbReference type="EMBL" id="KAH7916404.1"/>
    </source>
</evidence>
<keyword evidence="2" id="KW-1185">Reference proteome</keyword>
<comment type="caution">
    <text evidence="1">The sequence shown here is derived from an EMBL/GenBank/DDBJ whole genome shotgun (WGS) entry which is preliminary data.</text>
</comment>
<proteinExistence type="predicted"/>
<sequence length="542" mass="61384">MGRDSTTTSTSLVPLDYLQASPIRGQLEPHNETSRTGWRFLQCTDTPNQLKVLLPPRTAQYYSQLLKSESSELAKAVDASWDRILEIRRLKDRMIRKCQRLAYAYSASKHGITTPFVTLHAPADFRLKEMEKWIRKQEGGEVVVKKRTSSVDVAPRPSVCCARCANMIPHNHASTSRRSSTHSVNSRRSSTTTERMSHRATAGTTRRSSPRGNSSSSERKPSSQGSPPLPRGNALHESRIQESYSHQSSIQETHQNIVLESATLHESSAQPSSSRETKAQGRRSYDEQNIQDTQYRATRRTIGVIPEDPHENSIEHSVRSHSEVDLAIALSATSPEPLPHPFRGSTSATFQDICESPVDAPELYTREDPSDANALTSSEDDLPNRDGDSPHRPTLPRRRSSLKRNNSDLRMSMNFSAKTVSWAMDRDWSEQMLKYEAAAGEVENADIEWDQMRIKYQEELAGVKTLRRNVTQTLHKLRSETEKLVREDEVLRDQEDKLRAGYEMLEHKHSQYRAKVNAVLHETRHVLTLCGTKREDELHGSS</sequence>
<dbReference type="Proteomes" id="UP000790377">
    <property type="component" value="Unassembled WGS sequence"/>
</dbReference>
<accession>A0ACB8ATC6</accession>
<reference evidence="1" key="1">
    <citation type="journal article" date="2021" name="New Phytol.">
        <title>Evolutionary innovations through gain and loss of genes in the ectomycorrhizal Boletales.</title>
        <authorList>
            <person name="Wu G."/>
            <person name="Miyauchi S."/>
            <person name="Morin E."/>
            <person name="Kuo A."/>
            <person name="Drula E."/>
            <person name="Varga T."/>
            <person name="Kohler A."/>
            <person name="Feng B."/>
            <person name="Cao Y."/>
            <person name="Lipzen A."/>
            <person name="Daum C."/>
            <person name="Hundley H."/>
            <person name="Pangilinan J."/>
            <person name="Johnson J."/>
            <person name="Barry K."/>
            <person name="LaButti K."/>
            <person name="Ng V."/>
            <person name="Ahrendt S."/>
            <person name="Min B."/>
            <person name="Choi I.G."/>
            <person name="Park H."/>
            <person name="Plett J.M."/>
            <person name="Magnuson J."/>
            <person name="Spatafora J.W."/>
            <person name="Nagy L.G."/>
            <person name="Henrissat B."/>
            <person name="Grigoriev I.V."/>
            <person name="Yang Z.L."/>
            <person name="Xu J."/>
            <person name="Martin F.M."/>
        </authorList>
    </citation>
    <scope>NUCLEOTIDE SEQUENCE</scope>
    <source>
        <strain evidence="1">ATCC 28755</strain>
    </source>
</reference>
<organism evidence="1 2">
    <name type="scientific">Hygrophoropsis aurantiaca</name>
    <dbReference type="NCBI Taxonomy" id="72124"/>
    <lineage>
        <taxon>Eukaryota</taxon>
        <taxon>Fungi</taxon>
        <taxon>Dikarya</taxon>
        <taxon>Basidiomycota</taxon>
        <taxon>Agaricomycotina</taxon>
        <taxon>Agaricomycetes</taxon>
        <taxon>Agaricomycetidae</taxon>
        <taxon>Boletales</taxon>
        <taxon>Coniophorineae</taxon>
        <taxon>Hygrophoropsidaceae</taxon>
        <taxon>Hygrophoropsis</taxon>
    </lineage>
</organism>
<evidence type="ECO:0000313" key="2">
    <source>
        <dbReference type="Proteomes" id="UP000790377"/>
    </source>
</evidence>
<gene>
    <name evidence="1" type="ORF">BJ138DRAFT_1121785</name>
</gene>